<dbReference type="RefSeq" id="XP_024376255.1">
    <property type="nucleotide sequence ID" value="XM_024520487.2"/>
</dbReference>
<evidence type="ECO:0000256" key="1">
    <source>
        <dbReference type="SAM" id="MobiDB-lite"/>
    </source>
</evidence>
<dbReference type="PANTHER" id="PTHR34055:SF1">
    <property type="entry name" value="EXPRESSED PROTEIN"/>
    <property type="match status" value="1"/>
</dbReference>
<dbReference type="Gramene" id="Pp3c5_4280V3.2">
    <property type="protein sequence ID" value="PAC:32955966.CDS.1"/>
    <property type="gene ID" value="Pp3c5_4280"/>
</dbReference>
<accession>A0A2K1KIG4</accession>
<evidence type="ECO:0000313" key="3">
    <source>
        <dbReference type="EnsemblPlants" id="PAC:32955965.CDS.1"/>
    </source>
</evidence>
<dbReference type="OrthoDB" id="693270at2759"/>
<dbReference type="PANTHER" id="PTHR34055">
    <property type="entry name" value="OS09G0491596 PROTEIN"/>
    <property type="match status" value="1"/>
</dbReference>
<dbReference type="FunCoup" id="A0A2K1KIG4">
    <property type="interactions" value="1842"/>
</dbReference>
<dbReference type="EnsemblPlants" id="Pp3c5_4280V3.3">
    <property type="protein sequence ID" value="PAC:32955967.CDS.1"/>
    <property type="gene ID" value="Pp3c5_4280"/>
</dbReference>
<dbReference type="PaxDb" id="3218-PP1S41_257V6.1"/>
<dbReference type="KEGG" id="ppp:112282622"/>
<dbReference type="EnsemblPlants" id="Pp3c5_4280V3.1">
    <property type="protein sequence ID" value="PAC:32955965.CDS.1"/>
    <property type="gene ID" value="Pp3c5_4280"/>
</dbReference>
<protein>
    <submittedName>
        <fullName evidence="2 3">Uncharacterized protein</fullName>
    </submittedName>
</protein>
<reference evidence="3" key="3">
    <citation type="submission" date="2020-12" db="UniProtKB">
        <authorList>
            <consortium name="EnsemblPlants"/>
        </authorList>
    </citation>
    <scope>IDENTIFICATION</scope>
</reference>
<evidence type="ECO:0000313" key="4">
    <source>
        <dbReference type="Proteomes" id="UP000006727"/>
    </source>
</evidence>
<feature type="region of interest" description="Disordered" evidence="1">
    <location>
        <begin position="64"/>
        <end position="127"/>
    </location>
</feature>
<sequence>MGRAKIVYKKVTNGGPAESKEIAASSASSPAPAPKKRGRPRKIPKEEVLAPVVEELKAEVVSNDISQLSVTDSGKKRSRTMNGDDSSADKVDEINRDEPIKPVITRRQGSRRKSEPRRAAGAFMDSN</sequence>
<organism evidence="2">
    <name type="scientific">Physcomitrium patens</name>
    <name type="common">Spreading-leaved earth moss</name>
    <name type="synonym">Physcomitrella patens</name>
    <dbReference type="NCBI Taxonomy" id="3218"/>
    <lineage>
        <taxon>Eukaryota</taxon>
        <taxon>Viridiplantae</taxon>
        <taxon>Streptophyta</taxon>
        <taxon>Embryophyta</taxon>
        <taxon>Bryophyta</taxon>
        <taxon>Bryophytina</taxon>
        <taxon>Bryopsida</taxon>
        <taxon>Funariidae</taxon>
        <taxon>Funariales</taxon>
        <taxon>Funariaceae</taxon>
        <taxon>Physcomitrium</taxon>
    </lineage>
</organism>
<feature type="compositionally biased region" description="Basic and acidic residues" evidence="1">
    <location>
        <begin position="87"/>
        <end position="100"/>
    </location>
</feature>
<proteinExistence type="predicted"/>
<dbReference type="GeneID" id="112282622"/>
<keyword evidence="4" id="KW-1185">Reference proteome</keyword>
<reference evidence="2 4" key="2">
    <citation type="journal article" date="2018" name="Plant J.">
        <title>The Physcomitrella patens chromosome-scale assembly reveals moss genome structure and evolution.</title>
        <authorList>
            <person name="Lang D."/>
            <person name="Ullrich K.K."/>
            <person name="Murat F."/>
            <person name="Fuchs J."/>
            <person name="Jenkins J."/>
            <person name="Haas F.B."/>
            <person name="Piednoel M."/>
            <person name="Gundlach H."/>
            <person name="Van Bel M."/>
            <person name="Meyberg R."/>
            <person name="Vives C."/>
            <person name="Morata J."/>
            <person name="Symeonidi A."/>
            <person name="Hiss M."/>
            <person name="Muchero W."/>
            <person name="Kamisugi Y."/>
            <person name="Saleh O."/>
            <person name="Blanc G."/>
            <person name="Decker E.L."/>
            <person name="van Gessel N."/>
            <person name="Grimwood J."/>
            <person name="Hayes R.D."/>
            <person name="Graham S.W."/>
            <person name="Gunter L.E."/>
            <person name="McDaniel S.F."/>
            <person name="Hoernstein S.N.W."/>
            <person name="Larsson A."/>
            <person name="Li F.W."/>
            <person name="Perroud P.F."/>
            <person name="Phillips J."/>
            <person name="Ranjan P."/>
            <person name="Rokshar D.S."/>
            <person name="Rothfels C.J."/>
            <person name="Schneider L."/>
            <person name="Shu S."/>
            <person name="Stevenson D.W."/>
            <person name="Thummler F."/>
            <person name="Tillich M."/>
            <person name="Villarreal Aguilar J.C."/>
            <person name="Widiez T."/>
            <person name="Wong G.K."/>
            <person name="Wymore A."/>
            <person name="Zhang Y."/>
            <person name="Zimmer A.D."/>
            <person name="Quatrano R.S."/>
            <person name="Mayer K.F.X."/>
            <person name="Goodstein D."/>
            <person name="Casacuberta J.M."/>
            <person name="Vandepoele K."/>
            <person name="Reski R."/>
            <person name="Cuming A.C."/>
            <person name="Tuskan G.A."/>
            <person name="Maumus F."/>
            <person name="Salse J."/>
            <person name="Schmutz J."/>
            <person name="Rensing S.A."/>
        </authorList>
    </citation>
    <scope>NUCLEOTIDE SEQUENCE [LARGE SCALE GENOMIC DNA]</scope>
    <source>
        <strain evidence="3 4">cv. Gransden 2004</strain>
    </source>
</reference>
<evidence type="ECO:0000313" key="2">
    <source>
        <dbReference type="EMBL" id="PNR53553.1"/>
    </source>
</evidence>
<dbReference type="Gramene" id="Pp3c5_4280V3.1">
    <property type="protein sequence ID" value="PAC:32955965.CDS.1"/>
    <property type="gene ID" value="Pp3c5_4280"/>
</dbReference>
<gene>
    <name evidence="3" type="primary">LOC112282622</name>
    <name evidence="2" type="ORF">PHYPA_007228</name>
</gene>
<dbReference type="AlphaFoldDB" id="A0A2K1KIG4"/>
<dbReference type="Proteomes" id="UP000006727">
    <property type="component" value="Chromosome 5"/>
</dbReference>
<reference evidence="2 4" key="1">
    <citation type="journal article" date="2008" name="Science">
        <title>The Physcomitrella genome reveals evolutionary insights into the conquest of land by plants.</title>
        <authorList>
            <person name="Rensing S."/>
            <person name="Lang D."/>
            <person name="Zimmer A."/>
            <person name="Terry A."/>
            <person name="Salamov A."/>
            <person name="Shapiro H."/>
            <person name="Nishiyama T."/>
            <person name="Perroud P.-F."/>
            <person name="Lindquist E."/>
            <person name="Kamisugi Y."/>
            <person name="Tanahashi T."/>
            <person name="Sakakibara K."/>
            <person name="Fujita T."/>
            <person name="Oishi K."/>
            <person name="Shin-I T."/>
            <person name="Kuroki Y."/>
            <person name="Toyoda A."/>
            <person name="Suzuki Y."/>
            <person name="Hashimoto A."/>
            <person name="Yamaguchi K."/>
            <person name="Sugano A."/>
            <person name="Kohara Y."/>
            <person name="Fujiyama A."/>
            <person name="Anterola A."/>
            <person name="Aoki S."/>
            <person name="Ashton N."/>
            <person name="Barbazuk W.B."/>
            <person name="Barker E."/>
            <person name="Bennetzen J."/>
            <person name="Bezanilla M."/>
            <person name="Blankenship R."/>
            <person name="Cho S.H."/>
            <person name="Dutcher S."/>
            <person name="Estelle M."/>
            <person name="Fawcett J.A."/>
            <person name="Gundlach H."/>
            <person name="Hanada K."/>
            <person name="Heyl A."/>
            <person name="Hicks K.A."/>
            <person name="Hugh J."/>
            <person name="Lohr M."/>
            <person name="Mayer K."/>
            <person name="Melkozernov A."/>
            <person name="Murata T."/>
            <person name="Nelson D."/>
            <person name="Pils B."/>
            <person name="Prigge M."/>
            <person name="Reiss B."/>
            <person name="Renner T."/>
            <person name="Rombauts S."/>
            <person name="Rushton P."/>
            <person name="Sanderfoot A."/>
            <person name="Schween G."/>
            <person name="Shiu S.-H."/>
            <person name="Stueber K."/>
            <person name="Theodoulou F.L."/>
            <person name="Tu H."/>
            <person name="Van de Peer Y."/>
            <person name="Verrier P.J."/>
            <person name="Waters E."/>
            <person name="Wood A."/>
            <person name="Yang L."/>
            <person name="Cove D."/>
            <person name="Cuming A."/>
            <person name="Hasebe M."/>
            <person name="Lucas S."/>
            <person name="Mishler D.B."/>
            <person name="Reski R."/>
            <person name="Grigoriev I."/>
            <person name="Quatrano R.S."/>
            <person name="Boore J.L."/>
        </authorList>
    </citation>
    <scope>NUCLEOTIDE SEQUENCE [LARGE SCALE GENOMIC DNA]</scope>
    <source>
        <strain evidence="3 4">cv. Gransden 2004</strain>
    </source>
</reference>
<dbReference type="EMBL" id="ABEU02000005">
    <property type="protein sequence ID" value="PNR53553.1"/>
    <property type="molecule type" value="Genomic_DNA"/>
</dbReference>
<dbReference type="Gramene" id="Pp3c5_4280V3.3">
    <property type="protein sequence ID" value="PAC:32955967.CDS.1"/>
    <property type="gene ID" value="Pp3c5_4280"/>
</dbReference>
<feature type="region of interest" description="Disordered" evidence="1">
    <location>
        <begin position="1"/>
        <end position="44"/>
    </location>
</feature>
<dbReference type="EnsemblPlants" id="Pp3c5_4280V3.2">
    <property type="protein sequence ID" value="PAC:32955966.CDS.1"/>
    <property type="gene ID" value="Pp3c5_4280"/>
</dbReference>
<name>A0A2K1KIG4_PHYPA</name>